<dbReference type="GO" id="GO:0005829">
    <property type="term" value="C:cytosol"/>
    <property type="evidence" value="ECO:0007669"/>
    <property type="project" value="TreeGrafter"/>
</dbReference>
<dbReference type="FunFam" id="3.40.50.360:FF:000036">
    <property type="entry name" value="NADPH--cytochrome P450 reductase"/>
    <property type="match status" value="1"/>
</dbReference>
<evidence type="ECO:0000256" key="11">
    <source>
        <dbReference type="PIRNR" id="PIRNR000208"/>
    </source>
</evidence>
<evidence type="ECO:0000313" key="14">
    <source>
        <dbReference type="EMBL" id="KAF7489270.1"/>
    </source>
</evidence>
<comment type="caution">
    <text evidence="10">Lacks conserved residue(s) required for the propagation of feature annotation.</text>
</comment>
<dbReference type="Gene3D" id="3.40.50.360">
    <property type="match status" value="1"/>
</dbReference>
<dbReference type="Gene3D" id="3.40.50.80">
    <property type="entry name" value="Nucleotide-binding domain of ferredoxin-NADP reductase (FNR) module"/>
    <property type="match status" value="1"/>
</dbReference>
<dbReference type="PROSITE" id="PS50902">
    <property type="entry name" value="FLAVODOXIN_LIKE"/>
    <property type="match status" value="1"/>
</dbReference>
<dbReference type="InterPro" id="IPR001709">
    <property type="entry name" value="Flavoprot_Pyr_Nucl_cyt_Rdtase"/>
</dbReference>
<accession>A0A834VB99</accession>
<evidence type="ECO:0000256" key="8">
    <source>
        <dbReference type="ARBA" id="ARBA00023002"/>
    </source>
</evidence>
<feature type="binding site" evidence="10">
    <location>
        <begin position="485"/>
        <end position="488"/>
    </location>
    <ligand>
        <name>FAD</name>
        <dbReference type="ChEBI" id="CHEBI:57692"/>
    </ligand>
</feature>
<evidence type="ECO:0000256" key="1">
    <source>
        <dbReference type="ARBA" id="ARBA00022630"/>
    </source>
</evidence>
<dbReference type="GO" id="GO:0003958">
    <property type="term" value="F:NADPH-hemoprotein reductase activity"/>
    <property type="evidence" value="ECO:0007669"/>
    <property type="project" value="UniProtKB-UniRule"/>
</dbReference>
<feature type="transmembrane region" description="Helical" evidence="10">
    <location>
        <begin position="16"/>
        <end position="35"/>
    </location>
</feature>
<keyword evidence="4 10" id="KW-0256">Endoplasmic reticulum</keyword>
<keyword evidence="16" id="KW-1185">Reference proteome</keyword>
<keyword evidence="9 10" id="KW-0472">Membrane</keyword>
<proteinExistence type="inferred from homology"/>
<dbReference type="AlphaFoldDB" id="A0A834VB99"/>
<gene>
    <name evidence="14" type="primary">SSS_678g</name>
    <name evidence="14" type="ORF">SSS_678</name>
</gene>
<feature type="binding site" evidence="10">
    <location>
        <position position="204"/>
    </location>
    <ligand>
        <name>FMN</name>
        <dbReference type="ChEBI" id="CHEBI:58210"/>
    </ligand>
</feature>
<evidence type="ECO:0000259" key="12">
    <source>
        <dbReference type="PROSITE" id="PS50902"/>
    </source>
</evidence>
<feature type="domain" description="FAD-binding FR-type" evidence="13">
    <location>
        <begin position="277"/>
        <end position="518"/>
    </location>
</feature>
<dbReference type="GO" id="GO:0005789">
    <property type="term" value="C:endoplasmic reticulum membrane"/>
    <property type="evidence" value="ECO:0007669"/>
    <property type="project" value="UniProtKB-SubCell"/>
</dbReference>
<feature type="binding site" evidence="10">
    <location>
        <position position="636"/>
    </location>
    <ligand>
        <name>NADP(+)</name>
        <dbReference type="ChEBI" id="CHEBI:58349"/>
    </ligand>
</feature>
<dbReference type="SUPFAM" id="SSF52218">
    <property type="entry name" value="Flavoproteins"/>
    <property type="match status" value="1"/>
</dbReference>
<dbReference type="PROSITE" id="PS51384">
    <property type="entry name" value="FAD_FR"/>
    <property type="match status" value="1"/>
</dbReference>
<dbReference type="Pfam" id="PF00175">
    <property type="entry name" value="NAD_binding_1"/>
    <property type="match status" value="1"/>
</dbReference>
<dbReference type="InterPro" id="IPR001433">
    <property type="entry name" value="OxRdtase_FAD/NAD-bd"/>
</dbReference>
<comment type="catalytic activity">
    <reaction evidence="10 11">
        <text>2 oxidized [cytochrome P450] + NADPH = 2 reduced [cytochrome P450] + NADP(+) + H(+)</text>
        <dbReference type="Rhea" id="RHEA:24040"/>
        <dbReference type="Rhea" id="RHEA-COMP:14627"/>
        <dbReference type="Rhea" id="RHEA-COMP:14628"/>
        <dbReference type="ChEBI" id="CHEBI:15378"/>
        <dbReference type="ChEBI" id="CHEBI:55376"/>
        <dbReference type="ChEBI" id="CHEBI:57783"/>
        <dbReference type="ChEBI" id="CHEBI:58349"/>
        <dbReference type="ChEBI" id="CHEBI:60344"/>
        <dbReference type="EC" id="1.6.2.4"/>
    </reaction>
</comment>
<keyword evidence="6 10" id="KW-0521">NADP</keyword>
<dbReference type="EMBL" id="WVUK01000065">
    <property type="protein sequence ID" value="KAF7489270.1"/>
    <property type="molecule type" value="Genomic_DNA"/>
</dbReference>
<comment type="similarity">
    <text evidence="10 11">In the C-terminal section; belongs to the flavoprotein pyridine nucleotide cytochrome reductase family.</text>
</comment>
<dbReference type="InterPro" id="IPR023208">
    <property type="entry name" value="P450R"/>
</dbReference>
<feature type="binding site" evidence="10">
    <location>
        <begin position="82"/>
        <end position="87"/>
    </location>
    <ligand>
        <name>FMN</name>
        <dbReference type="ChEBI" id="CHEBI:58210"/>
    </ligand>
</feature>
<dbReference type="Pfam" id="PF00258">
    <property type="entry name" value="Flavodoxin_1"/>
    <property type="match status" value="1"/>
</dbReference>
<evidence type="ECO:0000313" key="16">
    <source>
        <dbReference type="Proteomes" id="UP000070412"/>
    </source>
</evidence>
<organism evidence="14">
    <name type="scientific">Sarcoptes scabiei</name>
    <name type="common">Itch mite</name>
    <name type="synonym">Acarus scabiei</name>
    <dbReference type="NCBI Taxonomy" id="52283"/>
    <lineage>
        <taxon>Eukaryota</taxon>
        <taxon>Metazoa</taxon>
        <taxon>Ecdysozoa</taxon>
        <taxon>Arthropoda</taxon>
        <taxon>Chelicerata</taxon>
        <taxon>Arachnida</taxon>
        <taxon>Acari</taxon>
        <taxon>Acariformes</taxon>
        <taxon>Sarcoptiformes</taxon>
        <taxon>Astigmata</taxon>
        <taxon>Psoroptidia</taxon>
        <taxon>Sarcoptoidea</taxon>
        <taxon>Sarcoptidae</taxon>
        <taxon>Sarcoptinae</taxon>
        <taxon>Sarcoptes</taxon>
    </lineage>
</organism>
<dbReference type="GO" id="GO:0009725">
    <property type="term" value="P:response to hormone"/>
    <property type="evidence" value="ECO:0007669"/>
    <property type="project" value="TreeGrafter"/>
</dbReference>
<dbReference type="GO" id="GO:0050660">
    <property type="term" value="F:flavin adenine dinucleotide binding"/>
    <property type="evidence" value="ECO:0007669"/>
    <property type="project" value="UniProtKB-UniRule"/>
</dbReference>
<reference evidence="16" key="1">
    <citation type="journal article" date="2020" name="PLoS Negl. Trop. Dis.">
        <title>High-quality nuclear genome for Sarcoptes scabiei-A critical resource for a neglected parasite.</title>
        <authorList>
            <person name="Korhonen P.K."/>
            <person name="Gasser R.B."/>
            <person name="Ma G."/>
            <person name="Wang T."/>
            <person name="Stroehlein A.J."/>
            <person name="Young N.D."/>
            <person name="Ang C.S."/>
            <person name="Fernando D.D."/>
            <person name="Lu H.C."/>
            <person name="Taylor S."/>
            <person name="Reynolds S.L."/>
            <person name="Mofiz E."/>
            <person name="Najaraj S.H."/>
            <person name="Gowda H."/>
            <person name="Madugundu A."/>
            <person name="Renuse S."/>
            <person name="Holt D."/>
            <person name="Pandey A."/>
            <person name="Papenfuss A.T."/>
            <person name="Fischer K."/>
        </authorList>
    </citation>
    <scope>NUCLEOTIDE SEQUENCE [LARGE SCALE GENOMIC DNA]</scope>
</reference>
<dbReference type="InterPro" id="IPR003097">
    <property type="entry name" value="CysJ-like_FAD-binding"/>
</dbReference>
<comment type="cofactor">
    <cofactor evidence="10">
        <name>FMN</name>
        <dbReference type="ChEBI" id="CHEBI:58210"/>
    </cofactor>
    <text evidence="10">Binds 1 FMN per monomer.</text>
</comment>
<dbReference type="Gene3D" id="1.20.990.10">
    <property type="entry name" value="NADPH-cytochrome p450 Reductase, Chain A, domain 3"/>
    <property type="match status" value="1"/>
</dbReference>
<comment type="similarity">
    <text evidence="10">Belongs to the NADPH--cytochrome P450 reductase family.</text>
</comment>
<name>A0A834VB99_SARSC</name>
<dbReference type="HAMAP" id="MF_03212">
    <property type="entry name" value="NCPR"/>
    <property type="match status" value="1"/>
</dbReference>
<dbReference type="InterPro" id="IPR017938">
    <property type="entry name" value="Riboflavin_synthase-like_b-brl"/>
</dbReference>
<feature type="binding site" evidence="10">
    <location>
        <begin position="134"/>
        <end position="137"/>
    </location>
    <ligand>
        <name>FMN</name>
        <dbReference type="ChEBI" id="CHEBI:58210"/>
    </ligand>
</feature>
<keyword evidence="8 10" id="KW-0560">Oxidoreductase</keyword>
<feature type="binding site" evidence="10">
    <location>
        <position position="532"/>
    </location>
    <ligand>
        <name>NADP(+)</name>
        <dbReference type="ChEBI" id="CHEBI:58349"/>
    </ligand>
</feature>
<reference evidence="14" key="2">
    <citation type="submission" date="2020-01" db="EMBL/GenBank/DDBJ databases">
        <authorList>
            <person name="Korhonen P.K.K."/>
            <person name="Guangxu M.G."/>
            <person name="Wang T.W."/>
            <person name="Stroehlein A.J.S."/>
            <person name="Young N.D."/>
            <person name="Ang C.-S.A."/>
            <person name="Fernando D.W.F."/>
            <person name="Lu H.L."/>
            <person name="Taylor S.T."/>
            <person name="Ehtesham M.E.M."/>
            <person name="Najaraj S.H.N."/>
            <person name="Harsha G.H.G."/>
            <person name="Madugundu A.M."/>
            <person name="Renuse S.R."/>
            <person name="Holt D.H."/>
            <person name="Pandey A.P."/>
            <person name="Papenfuss A.P."/>
            <person name="Gasser R.B.G."/>
            <person name="Fischer K.F."/>
        </authorList>
    </citation>
    <scope>NUCLEOTIDE SEQUENCE</scope>
    <source>
        <strain evidence="14">SSS_KF_BRIS2020</strain>
    </source>
</reference>
<dbReference type="CDD" id="cd06204">
    <property type="entry name" value="CYPOR"/>
    <property type="match status" value="1"/>
</dbReference>
<dbReference type="SUPFAM" id="SSF52343">
    <property type="entry name" value="Ferredoxin reductase-like, C-terminal NADP-linked domain"/>
    <property type="match status" value="1"/>
</dbReference>
<evidence type="ECO:0000256" key="3">
    <source>
        <dbReference type="ARBA" id="ARBA00022692"/>
    </source>
</evidence>
<evidence type="ECO:0000259" key="13">
    <source>
        <dbReference type="PROSITE" id="PS51384"/>
    </source>
</evidence>
<keyword evidence="5 10" id="KW-0274">FAD</keyword>
<evidence type="ECO:0000313" key="15">
    <source>
        <dbReference type="EnsemblMetazoa" id="KAF7489270.1"/>
    </source>
</evidence>
<dbReference type="InterPro" id="IPR029039">
    <property type="entry name" value="Flavoprotein-like_sf"/>
</dbReference>
<keyword evidence="3 10" id="KW-0812">Transmembrane</keyword>
<comment type="similarity">
    <text evidence="10">In the N-terminal section; belongs to the flavodoxin family.</text>
</comment>
<feature type="binding site" evidence="10">
    <location>
        <position position="295"/>
    </location>
    <ligand>
        <name>NADP(+)</name>
        <dbReference type="ChEBI" id="CHEBI:58349"/>
    </ligand>
</feature>
<dbReference type="InterPro" id="IPR023173">
    <property type="entry name" value="NADPH_Cyt_P450_Rdtase_alpha"/>
</dbReference>
<dbReference type="PANTHER" id="PTHR19384:SF17">
    <property type="entry name" value="NADPH--CYTOCHROME P450 REDUCTASE"/>
    <property type="match status" value="1"/>
</dbReference>
<dbReference type="Gene3D" id="2.40.30.10">
    <property type="entry name" value="Translation factors"/>
    <property type="match status" value="1"/>
</dbReference>
<evidence type="ECO:0000256" key="2">
    <source>
        <dbReference type="ARBA" id="ARBA00022643"/>
    </source>
</evidence>
<evidence type="ECO:0000256" key="9">
    <source>
        <dbReference type="ARBA" id="ARBA00023136"/>
    </source>
</evidence>
<dbReference type="PANTHER" id="PTHR19384">
    <property type="entry name" value="NITRIC OXIDE SYNTHASE-RELATED"/>
    <property type="match status" value="1"/>
</dbReference>
<dbReference type="SUPFAM" id="SSF63380">
    <property type="entry name" value="Riboflavin synthase domain-like"/>
    <property type="match status" value="1"/>
</dbReference>
<dbReference type="EnsemblMetazoa" id="SSS_678s_mrna">
    <property type="protein sequence ID" value="KAF7489270.1"/>
    <property type="gene ID" value="SSS_678"/>
</dbReference>
<dbReference type="Proteomes" id="UP000070412">
    <property type="component" value="Unassembled WGS sequence"/>
</dbReference>
<comment type="function">
    <text evidence="10">This enzyme is required for electron transfer from NADP to cytochrome P450 in microsomes. It can also provide electron transfer to heme oxygenase and cytochrome B5.</text>
</comment>
<comment type="subcellular location">
    <subcellularLocation>
        <location evidence="10">Endoplasmic reticulum membrane</location>
        <topology evidence="10">Single-pass membrane protein</topology>
        <orientation evidence="10">Cytoplasmic side</orientation>
    </subcellularLocation>
</comment>
<dbReference type="InterPro" id="IPR039261">
    <property type="entry name" value="FNR_nucleotide-bd"/>
</dbReference>
<dbReference type="InterPro" id="IPR008254">
    <property type="entry name" value="Flavodoxin/NO_synth"/>
</dbReference>
<feature type="binding site" evidence="10">
    <location>
        <begin position="469"/>
        <end position="471"/>
    </location>
    <ligand>
        <name>FAD</name>
        <dbReference type="ChEBI" id="CHEBI:57692"/>
    </ligand>
</feature>
<evidence type="ECO:0000256" key="5">
    <source>
        <dbReference type="ARBA" id="ARBA00022827"/>
    </source>
</evidence>
<dbReference type="Pfam" id="PF00667">
    <property type="entry name" value="FAD_binding_1"/>
    <property type="match status" value="1"/>
</dbReference>
<evidence type="ECO:0000256" key="6">
    <source>
        <dbReference type="ARBA" id="ARBA00022857"/>
    </source>
</evidence>
<feature type="domain" description="Flavodoxin-like" evidence="12">
    <location>
        <begin position="76"/>
        <end position="220"/>
    </location>
</feature>
<reference evidence="15" key="3">
    <citation type="submission" date="2022-06" db="UniProtKB">
        <authorList>
            <consortium name="EnsemblMetazoa"/>
        </authorList>
    </citation>
    <scope>IDENTIFICATION</scope>
</reference>
<comment type="cofactor">
    <cofactor evidence="10">
        <name>FAD</name>
        <dbReference type="ChEBI" id="CHEBI:57692"/>
    </cofactor>
    <text evidence="10">Binds 1 FAD per monomer.</text>
</comment>
<feature type="binding site" evidence="10">
    <location>
        <begin position="451"/>
        <end position="454"/>
    </location>
    <ligand>
        <name>FAD</name>
        <dbReference type="ChEBI" id="CHEBI:57692"/>
    </ligand>
</feature>
<keyword evidence="2 10" id="KW-0288">FMN</keyword>
<dbReference type="PRINTS" id="PR00369">
    <property type="entry name" value="FLAVODOXIN"/>
</dbReference>
<keyword evidence="1 10" id="KW-0285">Flavoprotein</keyword>
<dbReference type="GO" id="GO:0010181">
    <property type="term" value="F:FMN binding"/>
    <property type="evidence" value="ECO:0007669"/>
    <property type="project" value="UniProtKB-UniRule"/>
</dbReference>
<dbReference type="InterPro" id="IPR017927">
    <property type="entry name" value="FAD-bd_FR_type"/>
</dbReference>
<feature type="binding site" evidence="10">
    <location>
        <position position="674"/>
    </location>
    <ligand>
        <name>FAD</name>
        <dbReference type="ChEBI" id="CHEBI:57692"/>
    </ligand>
</feature>
<evidence type="ECO:0000256" key="10">
    <source>
        <dbReference type="HAMAP-Rule" id="MF_03212"/>
    </source>
</evidence>
<dbReference type="PRINTS" id="PR00371">
    <property type="entry name" value="FPNCR"/>
</dbReference>
<feature type="binding site" evidence="10">
    <location>
        <begin position="169"/>
        <end position="178"/>
    </location>
    <ligand>
        <name>FMN</name>
        <dbReference type="ChEBI" id="CHEBI:58210"/>
    </ligand>
</feature>
<feature type="binding site" evidence="10">
    <location>
        <begin position="599"/>
        <end position="603"/>
    </location>
    <ligand>
        <name>NADP(+)</name>
        <dbReference type="ChEBI" id="CHEBI:58349"/>
    </ligand>
</feature>
<feature type="binding site" evidence="10">
    <location>
        <begin position="593"/>
        <end position="594"/>
    </location>
    <ligand>
        <name>NADP(+)</name>
        <dbReference type="ChEBI" id="CHEBI:58349"/>
    </ligand>
</feature>
<evidence type="ECO:0000256" key="7">
    <source>
        <dbReference type="ARBA" id="ARBA00022989"/>
    </source>
</evidence>
<dbReference type="FunFam" id="1.20.990.10:FF:000001">
    <property type="entry name" value="NADPH--cytochrome P450 reductase"/>
    <property type="match status" value="1"/>
</dbReference>
<keyword evidence="7 10" id="KW-1133">Transmembrane helix</keyword>
<evidence type="ECO:0000256" key="4">
    <source>
        <dbReference type="ARBA" id="ARBA00022824"/>
    </source>
</evidence>
<dbReference type="OrthoDB" id="1856718at2759"/>
<dbReference type="GO" id="GO:0050661">
    <property type="term" value="F:NADP binding"/>
    <property type="evidence" value="ECO:0007669"/>
    <property type="project" value="UniProtKB-UniRule"/>
</dbReference>
<dbReference type="EC" id="1.6.2.4" evidence="10 11"/>
<dbReference type="PIRSF" id="PIRSF000208">
    <property type="entry name" value="P450R"/>
    <property type="match status" value="1"/>
</dbReference>
<sequence length="675" mass="77657">MDPASPTSSFMAQISLFDYAIVASLIGLASYWFWFKKSDNEFDVETIKTFSIEPSMQRQTSYSGFISKMKSSGRNMIVFYGSQTGTAEEFAARLAKEAARYGMKAMVADPEEYEMEDLTKLVEIQNSLAVFCVATYGEGDPTDNAQEFFEWLNNGGADLTGLRYAVFGLGNKTYEHYNKVGKLLDSKLEQFGAERIFELGLGDDDGNIEKDFITWKEKFWLTICSKFGLEKSTEEFNARQYELILHTTDELSKEKIFSGEILRIGSFIHQKPPFDIKNPFLAPITVNRELYKGSRSCMHIEIDIRGSKLRYEAGDHVAIYPQNDSKLVKRIGELLDTDLDQVFTLKNIDEDNSKKHPFPCPTTYRTALTYYVDITSLPRTHILKEIAEFAADEKEKKLLLTMSSASEEGKQLYTDWIINDCRSIVHLLEDLPSVKPPIDHLLEYLHRLQPRYYSISSSSKLYPDSLHITAVVINYRTNTGRINKGVATHWLKDFKQVVPGQPNPIVPIFLRRSQFRLPNRPQTPIIMIGPGTGLAPFRGFLQERRLMIEQEKPVGMTVLYFGCRKKSEDFLYENELNEYVENKTITKLYLAFSRDQPHKIYVTHLLKENMEETWDIIGKQNGHVYICGDARTMAREVREIILETIEKFGAKSKKDAEDFLKRMESQRRYSADVWS</sequence>
<protein>
    <recommendedName>
        <fullName evidence="10 11">NADPH--cytochrome P450 reductase</fullName>
        <shortName evidence="10">CPR</shortName>
        <shortName evidence="10">P450R</shortName>
        <ecNumber evidence="10 11">1.6.2.4</ecNumber>
    </recommendedName>
</protein>
<dbReference type="InterPro" id="IPR001094">
    <property type="entry name" value="Flavdoxin-like"/>
</dbReference>
<dbReference type="FunFam" id="3.40.50.80:FF:000001">
    <property type="entry name" value="NADPH--cytochrome P450 reductase 1"/>
    <property type="match status" value="1"/>
</dbReference>
<feature type="binding site" evidence="10">
    <location>
        <position position="475"/>
    </location>
    <ligand>
        <name>FAD</name>
        <dbReference type="ChEBI" id="CHEBI:57692"/>
    </ligand>
</feature>